<reference evidence="2 3" key="1">
    <citation type="submission" date="2021-03" db="EMBL/GenBank/DDBJ databases">
        <title>Sequencing the genomes of 1000 actinobacteria strains.</title>
        <authorList>
            <person name="Klenk H.-P."/>
        </authorList>
    </citation>
    <scope>NUCLEOTIDE SEQUENCE [LARGE SCALE GENOMIC DNA]</scope>
    <source>
        <strain evidence="2 3">DSM 24221</strain>
    </source>
</reference>
<evidence type="ECO:0000259" key="1">
    <source>
        <dbReference type="Pfam" id="PF07969"/>
    </source>
</evidence>
<evidence type="ECO:0000313" key="2">
    <source>
        <dbReference type="EMBL" id="MBP2435713.1"/>
    </source>
</evidence>
<keyword evidence="3" id="KW-1185">Reference proteome</keyword>
<dbReference type="InterPro" id="IPR032466">
    <property type="entry name" value="Metal_Hydrolase"/>
</dbReference>
<dbReference type="Gene3D" id="3.10.310.70">
    <property type="match status" value="1"/>
</dbReference>
<dbReference type="Gene3D" id="2.30.40.10">
    <property type="entry name" value="Urease, subunit C, domain 1"/>
    <property type="match status" value="1"/>
</dbReference>
<organism evidence="2 3">
    <name type="scientific">Microbacterium amylolyticum</name>
    <dbReference type="NCBI Taxonomy" id="936337"/>
    <lineage>
        <taxon>Bacteria</taxon>
        <taxon>Bacillati</taxon>
        <taxon>Actinomycetota</taxon>
        <taxon>Actinomycetes</taxon>
        <taxon>Micrococcales</taxon>
        <taxon>Microbacteriaceae</taxon>
        <taxon>Microbacterium</taxon>
    </lineage>
</organism>
<proteinExistence type="predicted"/>
<dbReference type="InterPro" id="IPR011059">
    <property type="entry name" value="Metal-dep_hydrolase_composite"/>
</dbReference>
<accession>A0ABS4ZFD5</accession>
<dbReference type="RefSeq" id="WP_165132121.1">
    <property type="nucleotide sequence ID" value="NZ_CP049253.1"/>
</dbReference>
<dbReference type="Proteomes" id="UP001519362">
    <property type="component" value="Unassembled WGS sequence"/>
</dbReference>
<sequence>MDIRDGVDVITNVRVAGEGRELLVHPDALADGVFDVWIADGCIADIAPAGNIRHRGRVLDGEGNWLIPGLWDHHVHFLQWSLASTRPSVEHARSALEAAAFAATIAPQPDGRRILSRWRDALWDTTATRAVLDAATGEVPTYLLSLDVHGVWMNSAAFRREGITPDAGGVLRETAAFALIDHLDDVEPLTADAAHSRAAARAAARGVVGIWDLEFGENHVPWRRRAAAGWDGLRVFSNVYPEHLDTAIAQGLRTGDPLEGNSFVRMGMQKVFGDGSLGTRTAATSGEYSGHPRHHGALNTAPDQMTDAVVRAAVHGIETTIHAIGDRANTAAIDAFARAGVPGRIEHAQLVHATDIPRFARLGIEASVQPQHLVDDRDLTDAFWSQQPAMPYPFVTMRDAGVSLLFGSDAPVSVLDPWAQIAAAVYRTDDHRPAWQPEQAIDARTALAASTLGGSGDPQRIEPGTVADLAIVAADPLTSDRERLRAMPVAATMIAGCLTHTG</sequence>
<evidence type="ECO:0000313" key="3">
    <source>
        <dbReference type="Proteomes" id="UP001519362"/>
    </source>
</evidence>
<feature type="domain" description="Amidohydrolase 3" evidence="1">
    <location>
        <begin position="57"/>
        <end position="496"/>
    </location>
</feature>
<dbReference type="SUPFAM" id="SSF51338">
    <property type="entry name" value="Composite domain of metallo-dependent hydrolases"/>
    <property type="match status" value="1"/>
</dbReference>
<dbReference type="PANTHER" id="PTHR22642">
    <property type="entry name" value="IMIDAZOLONEPROPIONASE"/>
    <property type="match status" value="1"/>
</dbReference>
<dbReference type="EMBL" id="JAGIOL010000001">
    <property type="protein sequence ID" value="MBP2435713.1"/>
    <property type="molecule type" value="Genomic_DNA"/>
</dbReference>
<protein>
    <submittedName>
        <fullName evidence="2">Amidohydrolase YtcJ</fullName>
    </submittedName>
</protein>
<gene>
    <name evidence="2" type="ORF">JOF34_000299</name>
</gene>
<dbReference type="Pfam" id="PF07969">
    <property type="entry name" value="Amidohydro_3"/>
    <property type="match status" value="1"/>
</dbReference>
<name>A0ABS4ZFD5_9MICO</name>
<dbReference type="InterPro" id="IPR013108">
    <property type="entry name" value="Amidohydro_3"/>
</dbReference>
<dbReference type="Gene3D" id="3.20.20.140">
    <property type="entry name" value="Metal-dependent hydrolases"/>
    <property type="match status" value="1"/>
</dbReference>
<dbReference type="SUPFAM" id="SSF51556">
    <property type="entry name" value="Metallo-dependent hydrolases"/>
    <property type="match status" value="1"/>
</dbReference>
<comment type="caution">
    <text evidence="2">The sequence shown here is derived from an EMBL/GenBank/DDBJ whole genome shotgun (WGS) entry which is preliminary data.</text>
</comment>
<dbReference type="PANTHER" id="PTHR22642:SF2">
    <property type="entry name" value="PROTEIN LONG AFTER FAR-RED 3"/>
    <property type="match status" value="1"/>
</dbReference>